<keyword evidence="5" id="KW-1185">Reference proteome</keyword>
<dbReference type="AlphaFoldDB" id="A0A7J5B0Q6"/>
<dbReference type="Pfam" id="PF04235">
    <property type="entry name" value="DUF418"/>
    <property type="match status" value="1"/>
</dbReference>
<evidence type="ECO:0000259" key="3">
    <source>
        <dbReference type="Pfam" id="PF04235"/>
    </source>
</evidence>
<feature type="domain" description="DUF418" evidence="3">
    <location>
        <begin position="210"/>
        <end position="349"/>
    </location>
</feature>
<feature type="transmembrane region" description="Helical" evidence="2">
    <location>
        <begin position="85"/>
        <end position="107"/>
    </location>
</feature>
<protein>
    <submittedName>
        <fullName evidence="4">DUF418 domain-containing protein</fullName>
    </submittedName>
</protein>
<name>A0A7J5B0Q6_9MICO</name>
<feature type="transmembrane region" description="Helical" evidence="2">
    <location>
        <begin position="44"/>
        <end position="65"/>
    </location>
</feature>
<dbReference type="Proteomes" id="UP000490386">
    <property type="component" value="Unassembled WGS sequence"/>
</dbReference>
<accession>A0A7J5B0Q6</accession>
<dbReference type="InterPro" id="IPR007349">
    <property type="entry name" value="DUF418"/>
</dbReference>
<proteinExistence type="predicted"/>
<dbReference type="PANTHER" id="PTHR30590">
    <property type="entry name" value="INNER MEMBRANE PROTEIN"/>
    <property type="match status" value="1"/>
</dbReference>
<gene>
    <name evidence="4" type="ORF">F8O03_09735</name>
</gene>
<dbReference type="PANTHER" id="PTHR30590:SF3">
    <property type="entry name" value="HYPOTHETICAL MEMBRANE SPANNING PROTEIN"/>
    <property type="match status" value="1"/>
</dbReference>
<feature type="region of interest" description="Disordered" evidence="1">
    <location>
        <begin position="1"/>
        <end position="29"/>
    </location>
</feature>
<keyword evidence="2" id="KW-0472">Membrane</keyword>
<organism evidence="4 5">
    <name type="scientific">Pseudoclavibacter terrae</name>
    <dbReference type="NCBI Taxonomy" id="1530195"/>
    <lineage>
        <taxon>Bacteria</taxon>
        <taxon>Bacillati</taxon>
        <taxon>Actinomycetota</taxon>
        <taxon>Actinomycetes</taxon>
        <taxon>Micrococcales</taxon>
        <taxon>Microbacteriaceae</taxon>
        <taxon>Pseudoclavibacter</taxon>
    </lineage>
</organism>
<feature type="transmembrane region" description="Helical" evidence="2">
    <location>
        <begin position="310"/>
        <end position="331"/>
    </location>
</feature>
<dbReference type="InterPro" id="IPR052529">
    <property type="entry name" value="Bact_Transport_Assoc"/>
</dbReference>
<evidence type="ECO:0000313" key="5">
    <source>
        <dbReference type="Proteomes" id="UP000490386"/>
    </source>
</evidence>
<dbReference type="OrthoDB" id="9807744at2"/>
<comment type="caution">
    <text evidence="4">The sequence shown here is derived from an EMBL/GenBank/DDBJ whole genome shotgun (WGS) entry which is preliminary data.</text>
</comment>
<feature type="transmembrane region" description="Helical" evidence="2">
    <location>
        <begin position="212"/>
        <end position="231"/>
    </location>
</feature>
<feature type="compositionally biased region" description="Low complexity" evidence="1">
    <location>
        <begin position="14"/>
        <end position="29"/>
    </location>
</feature>
<evidence type="ECO:0000256" key="2">
    <source>
        <dbReference type="SAM" id="Phobius"/>
    </source>
</evidence>
<evidence type="ECO:0000313" key="4">
    <source>
        <dbReference type="EMBL" id="KAB1637501.1"/>
    </source>
</evidence>
<evidence type="ECO:0000256" key="1">
    <source>
        <dbReference type="SAM" id="MobiDB-lite"/>
    </source>
</evidence>
<reference evidence="4 5" key="1">
    <citation type="submission" date="2019-09" db="EMBL/GenBank/DDBJ databases">
        <title>Phylogeny of genus Pseudoclavibacter and closely related genus.</title>
        <authorList>
            <person name="Li Y."/>
        </authorList>
    </citation>
    <scope>NUCLEOTIDE SEQUENCE [LARGE SCALE GENOMIC DNA]</scope>
    <source>
        <strain evidence="4 5">THG-MD12</strain>
    </source>
</reference>
<keyword evidence="2" id="KW-1133">Transmembrane helix</keyword>
<feature type="transmembrane region" description="Helical" evidence="2">
    <location>
        <begin position="243"/>
        <end position="264"/>
    </location>
</feature>
<feature type="transmembrane region" description="Helical" evidence="2">
    <location>
        <begin position="168"/>
        <end position="192"/>
    </location>
</feature>
<sequence length="377" mass="39573">MPRSGPRRERHVLTSPSSPERTAAAPAASAALPTSGRRIAALDVIRGVALCGILFVNIAPLVHFGSETGTPQPTNLGDPSGWLQLFVQQRFFPIFSLLFGIGFALFFESAKRRSRRPRLVLLRRLLLLLAIGIPFELLQGGSALWPYAIAGLIVLLPSTWLPRWAVAAGAAVLIAASFALTGGGITLIPGVFLLGAALTRYGIVQGIGRSRAGSVVALLAFTAASIPLALWQASDLRMSGFDLASGLAGFAMAGAYVALLSLLLTTPAAPGLQLAFAPLGKMALTNYVAGAPLMLAAGVLFDLPHSTSWTLLLSIVVGILALQWVASTLWLRSFTQGPLEWLWRWGTWGTRGPLRRLPAGEATQTSAVSAGAANAAA</sequence>
<feature type="transmembrane region" description="Helical" evidence="2">
    <location>
        <begin position="119"/>
        <end position="138"/>
    </location>
</feature>
<dbReference type="EMBL" id="WBJX01000003">
    <property type="protein sequence ID" value="KAB1637501.1"/>
    <property type="molecule type" value="Genomic_DNA"/>
</dbReference>
<keyword evidence="2" id="KW-0812">Transmembrane</keyword>